<proteinExistence type="predicted"/>
<dbReference type="AlphaFoldDB" id="A0A1T5KRH2"/>
<dbReference type="InterPro" id="IPR047798">
    <property type="entry name" value="BPSS1780-like"/>
</dbReference>
<feature type="transmembrane region" description="Helical" evidence="2">
    <location>
        <begin position="252"/>
        <end position="273"/>
    </location>
</feature>
<feature type="compositionally biased region" description="Low complexity" evidence="1">
    <location>
        <begin position="281"/>
        <end position="293"/>
    </location>
</feature>
<feature type="transmembrane region" description="Helical" evidence="2">
    <location>
        <begin position="56"/>
        <end position="79"/>
    </location>
</feature>
<gene>
    <name evidence="3" type="ORF">SAMN06296058_1956</name>
</gene>
<evidence type="ECO:0000256" key="2">
    <source>
        <dbReference type="SAM" id="Phobius"/>
    </source>
</evidence>
<protein>
    <recommendedName>
        <fullName evidence="5">Membrane domain of glycerophosphoryl diester phosphodiesterase</fullName>
    </recommendedName>
</protein>
<sequence length="300" mass="31469">MSTINKVPASAGAEWLLAGFALLRKAPIALGLLPIVWGLASTLLVVLVAMTGVTALFYAAQFVLVLAGPLFFAAMVWAVREVDAGRPVHPRDLLQPIRDGHARALIATLLPQIVASLALGLLLLLMIGMDEINHLLEVFEKLQAIAAAGGQADPALIASLPAGRLLLWLLLVVVTFVAIKWMTFIAAPQILFSGADAFTAMADSLRACLRNWSAMLVFYLLTGLTIFAVTFASLIVAAVLQLVAGPTVAVTIWQLGLLAVLTPVLAGAMLAAWRQMMRPAGEPNASGGPAGPATTAQIEA</sequence>
<accession>A0A1T5KRH2</accession>
<feature type="transmembrane region" description="Helical" evidence="2">
    <location>
        <begin position="28"/>
        <end position="50"/>
    </location>
</feature>
<evidence type="ECO:0000313" key="4">
    <source>
        <dbReference type="Proteomes" id="UP000190341"/>
    </source>
</evidence>
<dbReference type="EMBL" id="FUZV01000001">
    <property type="protein sequence ID" value="SKC66356.1"/>
    <property type="molecule type" value="Genomic_DNA"/>
</dbReference>
<keyword evidence="2" id="KW-0812">Transmembrane</keyword>
<organism evidence="3 4">
    <name type="scientific">Pseudoxanthomonas indica</name>
    <dbReference type="NCBI Taxonomy" id="428993"/>
    <lineage>
        <taxon>Bacteria</taxon>
        <taxon>Pseudomonadati</taxon>
        <taxon>Pseudomonadota</taxon>
        <taxon>Gammaproteobacteria</taxon>
        <taxon>Lysobacterales</taxon>
        <taxon>Lysobacteraceae</taxon>
        <taxon>Pseudoxanthomonas</taxon>
    </lineage>
</organism>
<keyword evidence="4" id="KW-1185">Reference proteome</keyword>
<keyword evidence="2" id="KW-0472">Membrane</keyword>
<feature type="transmembrane region" description="Helical" evidence="2">
    <location>
        <begin position="100"/>
        <end position="127"/>
    </location>
</feature>
<reference evidence="3 4" key="1">
    <citation type="submission" date="2017-02" db="EMBL/GenBank/DDBJ databases">
        <authorList>
            <person name="Peterson S.W."/>
        </authorList>
    </citation>
    <scope>NUCLEOTIDE SEQUENCE [LARGE SCALE GENOMIC DNA]</scope>
    <source>
        <strain evidence="3 4">P15</strain>
    </source>
</reference>
<dbReference type="STRING" id="428993.SAMN06296058_1956"/>
<evidence type="ECO:0000256" key="1">
    <source>
        <dbReference type="SAM" id="MobiDB-lite"/>
    </source>
</evidence>
<feature type="transmembrane region" description="Helical" evidence="2">
    <location>
        <begin position="165"/>
        <end position="195"/>
    </location>
</feature>
<dbReference type="RefSeq" id="WP_079724204.1">
    <property type="nucleotide sequence ID" value="NZ_BMCL01000002.1"/>
</dbReference>
<evidence type="ECO:0008006" key="5">
    <source>
        <dbReference type="Google" id="ProtNLM"/>
    </source>
</evidence>
<feature type="transmembrane region" description="Helical" evidence="2">
    <location>
        <begin position="216"/>
        <end position="240"/>
    </location>
</feature>
<feature type="region of interest" description="Disordered" evidence="1">
    <location>
        <begin position="281"/>
        <end position="300"/>
    </location>
</feature>
<keyword evidence="2" id="KW-1133">Transmembrane helix</keyword>
<dbReference type="OrthoDB" id="6008063at2"/>
<dbReference type="NCBIfam" id="NF041043">
    <property type="entry name" value="BPSS1780_fam"/>
    <property type="match status" value="1"/>
</dbReference>
<name>A0A1T5KRH2_9GAMM</name>
<evidence type="ECO:0000313" key="3">
    <source>
        <dbReference type="EMBL" id="SKC66356.1"/>
    </source>
</evidence>
<dbReference type="Proteomes" id="UP000190341">
    <property type="component" value="Unassembled WGS sequence"/>
</dbReference>